<sequence>MRNQVLLALVIAASATLAVDVQAKKPAPARKAPAEVAVDVPPPSGTWEPSPAPANGHVWSAGYYDWTGDRYQWKPGEWVLAKEGMEYRQRKWVQRADGKWILTGGDWVEKPDNVAGKQ</sequence>
<organism evidence="3 4">
    <name type="scientific">Ramlibacter lithotrophicus</name>
    <dbReference type="NCBI Taxonomy" id="2606681"/>
    <lineage>
        <taxon>Bacteria</taxon>
        <taxon>Pseudomonadati</taxon>
        <taxon>Pseudomonadota</taxon>
        <taxon>Betaproteobacteria</taxon>
        <taxon>Burkholderiales</taxon>
        <taxon>Comamonadaceae</taxon>
        <taxon>Ramlibacter</taxon>
    </lineage>
</organism>
<keyword evidence="2" id="KW-0732">Signal</keyword>
<evidence type="ECO:0008006" key="5">
    <source>
        <dbReference type="Google" id="ProtNLM"/>
    </source>
</evidence>
<reference evidence="3 4" key="1">
    <citation type="journal article" date="2020" name="Nature">
        <title>Bacterial chemolithoautotrophy via manganese oxidation.</title>
        <authorList>
            <person name="Yu H."/>
            <person name="Leadbetter J.R."/>
        </authorList>
    </citation>
    <scope>NUCLEOTIDE SEQUENCE [LARGE SCALE GENOMIC DNA]</scope>
    <source>
        <strain evidence="3 4">RBP-1</strain>
    </source>
</reference>
<protein>
    <recommendedName>
        <fullName evidence="5">YXWGXW repeat-containing protein</fullName>
    </recommendedName>
</protein>
<gene>
    <name evidence="3" type="ORF">RAMLITH_21335</name>
</gene>
<evidence type="ECO:0000313" key="4">
    <source>
        <dbReference type="Proteomes" id="UP000521868"/>
    </source>
</evidence>
<keyword evidence="4" id="KW-1185">Reference proteome</keyword>
<dbReference type="AlphaFoldDB" id="A0A7X6I8G6"/>
<name>A0A7X6I8G6_9BURK</name>
<comment type="caution">
    <text evidence="3">The sequence shown here is derived from an EMBL/GenBank/DDBJ whole genome shotgun (WGS) entry which is preliminary data.</text>
</comment>
<evidence type="ECO:0000256" key="1">
    <source>
        <dbReference type="SAM" id="MobiDB-lite"/>
    </source>
</evidence>
<feature type="signal peptide" evidence="2">
    <location>
        <begin position="1"/>
        <end position="18"/>
    </location>
</feature>
<dbReference type="Proteomes" id="UP000521868">
    <property type="component" value="Unassembled WGS sequence"/>
</dbReference>
<dbReference type="EMBL" id="VTOX01000010">
    <property type="protein sequence ID" value="NKE68365.1"/>
    <property type="molecule type" value="Genomic_DNA"/>
</dbReference>
<accession>A0A7X6I8G6</accession>
<feature type="compositionally biased region" description="Low complexity" evidence="1">
    <location>
        <begin position="24"/>
        <end position="39"/>
    </location>
</feature>
<evidence type="ECO:0000313" key="3">
    <source>
        <dbReference type="EMBL" id="NKE68365.1"/>
    </source>
</evidence>
<feature type="region of interest" description="Disordered" evidence="1">
    <location>
        <begin position="24"/>
        <end position="53"/>
    </location>
</feature>
<dbReference type="RefSeq" id="WP_168109488.1">
    <property type="nucleotide sequence ID" value="NZ_VTOX01000010.1"/>
</dbReference>
<feature type="chain" id="PRO_5031397843" description="YXWGXW repeat-containing protein" evidence="2">
    <location>
        <begin position="19"/>
        <end position="118"/>
    </location>
</feature>
<proteinExistence type="predicted"/>
<evidence type="ECO:0000256" key="2">
    <source>
        <dbReference type="SAM" id="SignalP"/>
    </source>
</evidence>